<evidence type="ECO:0000313" key="5">
    <source>
        <dbReference type="Proteomes" id="UP000182360"/>
    </source>
</evidence>
<evidence type="ECO:0000259" key="3">
    <source>
        <dbReference type="PROSITE" id="PS51123"/>
    </source>
</evidence>
<evidence type="ECO:0000313" key="4">
    <source>
        <dbReference type="EMBL" id="SEP86195.1"/>
    </source>
</evidence>
<dbReference type="InterPro" id="IPR050330">
    <property type="entry name" value="Bact_OuterMem_StrucFunc"/>
</dbReference>
<gene>
    <name evidence="4" type="ORF">SAMN04487977_101645</name>
</gene>
<accession>A0A1H9BBH4</accession>
<dbReference type="EMBL" id="FOFU01000001">
    <property type="protein sequence ID" value="SEP86195.1"/>
    <property type="molecule type" value="Genomic_DNA"/>
</dbReference>
<feature type="domain" description="OmpA-like" evidence="3">
    <location>
        <begin position="333"/>
        <end position="448"/>
    </location>
</feature>
<keyword evidence="1 2" id="KW-0472">Membrane</keyword>
<sequence>MKLPGLSRIKKVGFVLIIINLNLTFLLTGQSAITHPLGELSPDSDEVILYKGSRNYKFTERSDLRVYQNGKYVGLQSKIVSAFIIPGWTDKGLVYEGDFFVDQDTNRNKTQVALGIHEAIPSSFLINDDGNLTMLVDNGYPSFRSFPAYSAHKLKKGDVWEAKAIRAVDPLSKGIITKMPIYVQYTYTGDDVYNGEPVYLISAQWATRYNMGGTTMYVDWGGDKELSYAQGSHKATIIVSKQTGAAFVIRDNVDETFVYTDGNKYQFKGTISLFTEYPPAIDRSKLIAALKRMELLDDDEAENLLQRPIYEELKKKLEENQTNKTAPITVDNTEAGIRLTIQNLQFKADSAQLLPGEEKRLDQIAEILKLAEGAQFMIEGHTADTGYEAGELMLSKERAYSITDALSKRGISKERFICKGSGSKKPIASNDTAEGKALNRRVEITILD</sequence>
<dbReference type="Pfam" id="PF00691">
    <property type="entry name" value="OmpA"/>
    <property type="match status" value="1"/>
</dbReference>
<dbReference type="InterPro" id="IPR036737">
    <property type="entry name" value="OmpA-like_sf"/>
</dbReference>
<dbReference type="OrthoDB" id="9805566at2"/>
<reference evidence="4 5" key="1">
    <citation type="submission" date="2016-10" db="EMBL/GenBank/DDBJ databases">
        <authorList>
            <person name="de Groot N.N."/>
        </authorList>
    </citation>
    <scope>NUCLEOTIDE SEQUENCE [LARGE SCALE GENOMIC DNA]</scope>
    <source>
        <strain evidence="4 5">B25</strain>
    </source>
</reference>
<evidence type="ECO:0000256" key="2">
    <source>
        <dbReference type="SAM" id="Phobius"/>
    </source>
</evidence>
<dbReference type="STRING" id="163.SAMN04487775_102290"/>
<dbReference type="GO" id="GO:0016020">
    <property type="term" value="C:membrane"/>
    <property type="evidence" value="ECO:0007669"/>
    <property type="project" value="UniProtKB-UniRule"/>
</dbReference>
<keyword evidence="2" id="KW-1133">Transmembrane helix</keyword>
<dbReference type="Proteomes" id="UP000182360">
    <property type="component" value="Unassembled WGS sequence"/>
</dbReference>
<dbReference type="InterPro" id="IPR006665">
    <property type="entry name" value="OmpA-like"/>
</dbReference>
<dbReference type="RefSeq" id="WP_074640816.1">
    <property type="nucleotide sequence ID" value="NZ_FOFU01000001.1"/>
</dbReference>
<dbReference type="CDD" id="cd07185">
    <property type="entry name" value="OmpA_C-like"/>
    <property type="match status" value="1"/>
</dbReference>
<dbReference type="AlphaFoldDB" id="A0A1H9BBH4"/>
<dbReference type="Gene3D" id="3.30.1330.60">
    <property type="entry name" value="OmpA-like domain"/>
    <property type="match status" value="1"/>
</dbReference>
<name>A0A1H9BBH4_9SPIR</name>
<keyword evidence="2" id="KW-0812">Transmembrane</keyword>
<organism evidence="4 5">
    <name type="scientific">Treponema bryantii</name>
    <dbReference type="NCBI Taxonomy" id="163"/>
    <lineage>
        <taxon>Bacteria</taxon>
        <taxon>Pseudomonadati</taxon>
        <taxon>Spirochaetota</taxon>
        <taxon>Spirochaetia</taxon>
        <taxon>Spirochaetales</taxon>
        <taxon>Treponemataceae</taxon>
        <taxon>Treponema</taxon>
    </lineage>
</organism>
<dbReference type="PANTHER" id="PTHR30329:SF21">
    <property type="entry name" value="LIPOPROTEIN YIAD-RELATED"/>
    <property type="match status" value="1"/>
</dbReference>
<dbReference type="SUPFAM" id="SSF103088">
    <property type="entry name" value="OmpA-like"/>
    <property type="match status" value="1"/>
</dbReference>
<dbReference type="PANTHER" id="PTHR30329">
    <property type="entry name" value="STATOR ELEMENT OF FLAGELLAR MOTOR COMPLEX"/>
    <property type="match status" value="1"/>
</dbReference>
<keyword evidence="5" id="KW-1185">Reference proteome</keyword>
<evidence type="ECO:0000256" key="1">
    <source>
        <dbReference type="PROSITE-ProRule" id="PRU00473"/>
    </source>
</evidence>
<feature type="transmembrane region" description="Helical" evidence="2">
    <location>
        <begin position="12"/>
        <end position="33"/>
    </location>
</feature>
<proteinExistence type="predicted"/>
<dbReference type="PROSITE" id="PS51123">
    <property type="entry name" value="OMPA_2"/>
    <property type="match status" value="1"/>
</dbReference>
<protein>
    <submittedName>
        <fullName evidence="4">Outer membrane protein OmpA</fullName>
    </submittedName>
</protein>